<dbReference type="InterPro" id="IPR015679">
    <property type="entry name" value="PLipase_D_fam"/>
</dbReference>
<keyword evidence="8" id="KW-0443">Lipid metabolism</keyword>
<dbReference type="GO" id="GO:0005576">
    <property type="term" value="C:extracellular region"/>
    <property type="evidence" value="ECO:0007669"/>
    <property type="project" value="UniProtKB-SubCell"/>
</dbReference>
<keyword evidence="6" id="KW-0677">Repeat</keyword>
<evidence type="ECO:0000256" key="6">
    <source>
        <dbReference type="ARBA" id="ARBA00022737"/>
    </source>
</evidence>
<dbReference type="AlphaFoldDB" id="A0A7Z0E1E0"/>
<dbReference type="SUPFAM" id="SSF56024">
    <property type="entry name" value="Phospholipase D/nuclease"/>
    <property type="match status" value="2"/>
</dbReference>
<evidence type="ECO:0000256" key="8">
    <source>
        <dbReference type="ARBA" id="ARBA00023098"/>
    </source>
</evidence>
<evidence type="ECO:0000313" key="11">
    <source>
        <dbReference type="EMBL" id="NYJ13286.1"/>
    </source>
</evidence>
<keyword evidence="7" id="KW-0378">Hydrolase</keyword>
<dbReference type="InterPro" id="IPR025202">
    <property type="entry name" value="PLD-like_dom"/>
</dbReference>
<dbReference type="CDD" id="cd09140">
    <property type="entry name" value="PLDc_vPLD1_2_like_bac_1"/>
    <property type="match status" value="1"/>
</dbReference>
<comment type="subcellular location">
    <subcellularLocation>
        <location evidence="3">Secreted</location>
    </subcellularLocation>
</comment>
<reference evidence="11 12" key="1">
    <citation type="submission" date="2020-07" db="EMBL/GenBank/DDBJ databases">
        <title>Genomic Encyclopedia of Type Strains, Phase IV (KMG-V): Genome sequencing to study the core and pangenomes of soil and plant-associated prokaryotes.</title>
        <authorList>
            <person name="Whitman W."/>
        </authorList>
    </citation>
    <scope>NUCLEOTIDE SEQUENCE [LARGE SCALE GENOMIC DNA]</scope>
    <source>
        <strain evidence="11 12">SEMIA 4052</strain>
    </source>
</reference>
<dbReference type="Pfam" id="PF00614">
    <property type="entry name" value="PLDc"/>
    <property type="match status" value="1"/>
</dbReference>
<dbReference type="SMART" id="SM00155">
    <property type="entry name" value="PLDc"/>
    <property type="match status" value="2"/>
</dbReference>
<evidence type="ECO:0000259" key="10">
    <source>
        <dbReference type="PROSITE" id="PS50035"/>
    </source>
</evidence>
<comment type="caution">
    <text evidence="11">The sequence shown here is derived from an EMBL/GenBank/DDBJ whole genome shotgun (WGS) entry which is preliminary data.</text>
</comment>
<dbReference type="PANTHER" id="PTHR18896:SF76">
    <property type="entry name" value="PHOSPHOLIPASE"/>
    <property type="match status" value="1"/>
</dbReference>
<sequence length="498" mass="55998">MSELLQPSSNIWRAERADEFAIIIDADDYFAAARTAMASAQKSIFLVGWDFDASITLGRPGDHYEGPSHVGDFLLWLTKKNPDLEIRLLLWNPGFLSSWAKLSNLPYLLRWKLHRQITVLLDGNHPIGSSHHQKILVIDDAIAFCGGIDVTAGRWDTRKHLDDDPLRRRPNGTSYGPWHDVSSFCAGPAAEALGDLCRSRWRSAGGEQLAPVDFPHEPPFINGAISFGPVTLAISRTMPAYGDQAGVAEIERLYVDMIMSAERLIYAESQYFASRVIAQALAKRLEENDGPEVILINPVKADNWLGELAMDTARARLREALRPHDRHKRFRIYHPITTDGVPVYVHSKLMIVDDKALRVGSSNFNNRSMRFDNECDVAFEAGQTKRLSSRLVDLRNILLAEHLGVDPDEVAQTIRRSKSVIAAIEELRHTPNGDRSGNRPTLVPYDTPAISDLEEWLADNEILDPEGPEAVMEPMERRGLFRGFLTTPLKRKSRLRSR</sequence>
<proteinExistence type="predicted"/>
<evidence type="ECO:0000256" key="4">
    <source>
        <dbReference type="ARBA" id="ARBA00018392"/>
    </source>
</evidence>
<accession>A0A7Z0E1E0</accession>
<dbReference type="InterPro" id="IPR001736">
    <property type="entry name" value="PLipase_D/transphosphatidylase"/>
</dbReference>
<organism evidence="11 12">
    <name type="scientific">Rhizobium leguminosarum</name>
    <dbReference type="NCBI Taxonomy" id="384"/>
    <lineage>
        <taxon>Bacteria</taxon>
        <taxon>Pseudomonadati</taxon>
        <taxon>Pseudomonadota</taxon>
        <taxon>Alphaproteobacteria</taxon>
        <taxon>Hyphomicrobiales</taxon>
        <taxon>Rhizobiaceae</taxon>
        <taxon>Rhizobium/Agrobacterium group</taxon>
        <taxon>Rhizobium</taxon>
    </lineage>
</organism>
<dbReference type="GO" id="GO:0009395">
    <property type="term" value="P:phospholipid catabolic process"/>
    <property type="evidence" value="ECO:0007669"/>
    <property type="project" value="TreeGrafter"/>
</dbReference>
<feature type="domain" description="PLD phosphodiesterase" evidence="10">
    <location>
        <begin position="341"/>
        <end position="368"/>
    </location>
</feature>
<feature type="domain" description="PLD phosphodiesterase" evidence="10">
    <location>
        <begin position="127"/>
        <end position="154"/>
    </location>
</feature>
<evidence type="ECO:0000256" key="2">
    <source>
        <dbReference type="ARBA" id="ARBA00003145"/>
    </source>
</evidence>
<keyword evidence="5" id="KW-0964">Secreted</keyword>
<evidence type="ECO:0000256" key="7">
    <source>
        <dbReference type="ARBA" id="ARBA00022801"/>
    </source>
</evidence>
<dbReference type="EMBL" id="JACBZV010000007">
    <property type="protein sequence ID" value="NYJ13286.1"/>
    <property type="molecule type" value="Genomic_DNA"/>
</dbReference>
<comment type="function">
    <text evidence="2">Could be a virulence factor.</text>
</comment>
<dbReference type="GO" id="GO:0004630">
    <property type="term" value="F:phospholipase D activity"/>
    <property type="evidence" value="ECO:0007669"/>
    <property type="project" value="UniProtKB-EC"/>
</dbReference>
<protein>
    <recommendedName>
        <fullName evidence="4">Phospholipase D</fullName>
    </recommendedName>
    <alternativeName>
        <fullName evidence="9">Choline phosphatase</fullName>
    </alternativeName>
</protein>
<dbReference type="Gene3D" id="3.30.870.10">
    <property type="entry name" value="Endonuclease Chain A"/>
    <property type="match status" value="2"/>
</dbReference>
<dbReference type="PROSITE" id="PS50035">
    <property type="entry name" value="PLD"/>
    <property type="match status" value="2"/>
</dbReference>
<name>A0A7Z0E1E0_RHILE</name>
<evidence type="ECO:0000313" key="12">
    <source>
        <dbReference type="Proteomes" id="UP000535276"/>
    </source>
</evidence>
<dbReference type="PANTHER" id="PTHR18896">
    <property type="entry name" value="PHOSPHOLIPASE D"/>
    <property type="match status" value="1"/>
</dbReference>
<evidence type="ECO:0000256" key="1">
    <source>
        <dbReference type="ARBA" id="ARBA00000798"/>
    </source>
</evidence>
<dbReference type="Proteomes" id="UP000535276">
    <property type="component" value="Unassembled WGS sequence"/>
</dbReference>
<dbReference type="RefSeq" id="WP_179612523.1">
    <property type="nucleotide sequence ID" value="NZ_JACBZV010000007.1"/>
</dbReference>
<evidence type="ECO:0000256" key="3">
    <source>
        <dbReference type="ARBA" id="ARBA00004613"/>
    </source>
</evidence>
<dbReference type="Pfam" id="PF13091">
    <property type="entry name" value="PLDc_2"/>
    <property type="match status" value="1"/>
</dbReference>
<evidence type="ECO:0000256" key="5">
    <source>
        <dbReference type="ARBA" id="ARBA00022525"/>
    </source>
</evidence>
<dbReference type="CDD" id="cd09143">
    <property type="entry name" value="PLDc_vPLD1_2_like_bac_2"/>
    <property type="match status" value="1"/>
</dbReference>
<gene>
    <name evidence="11" type="ORF">GGI64_004367</name>
</gene>
<evidence type="ECO:0000256" key="9">
    <source>
        <dbReference type="ARBA" id="ARBA00029594"/>
    </source>
</evidence>
<comment type="catalytic activity">
    <reaction evidence="1">
        <text>a 1,2-diacyl-sn-glycero-3-phosphocholine + H2O = a 1,2-diacyl-sn-glycero-3-phosphate + choline + H(+)</text>
        <dbReference type="Rhea" id="RHEA:14445"/>
        <dbReference type="ChEBI" id="CHEBI:15354"/>
        <dbReference type="ChEBI" id="CHEBI:15377"/>
        <dbReference type="ChEBI" id="CHEBI:15378"/>
        <dbReference type="ChEBI" id="CHEBI:57643"/>
        <dbReference type="ChEBI" id="CHEBI:58608"/>
        <dbReference type="EC" id="3.1.4.4"/>
    </reaction>
</comment>